<dbReference type="Gene3D" id="2.30.30.110">
    <property type="match status" value="1"/>
</dbReference>
<dbReference type="PANTHER" id="PTHR33988">
    <property type="entry name" value="ENDORIBONUCLEASE MAZF-RELATED"/>
    <property type="match status" value="1"/>
</dbReference>
<evidence type="ECO:0000256" key="2">
    <source>
        <dbReference type="ARBA" id="ARBA00022649"/>
    </source>
</evidence>
<dbReference type="InterPro" id="IPR011067">
    <property type="entry name" value="Plasmid_toxin/cell-grow_inhib"/>
</dbReference>
<comment type="similarity">
    <text evidence="1">Belongs to the PemK/MazF family.</text>
</comment>
<dbReference type="Pfam" id="PF02452">
    <property type="entry name" value="PemK_toxin"/>
    <property type="match status" value="1"/>
</dbReference>
<dbReference type="InterPro" id="IPR003477">
    <property type="entry name" value="PemK-like"/>
</dbReference>
<keyword evidence="2" id="KW-1277">Toxin-antitoxin system</keyword>
<dbReference type="AlphaFoldDB" id="A0A413SEK2"/>
<dbReference type="RefSeq" id="WP_118365065.1">
    <property type="nucleotide sequence ID" value="NZ_QSFS01000023.1"/>
</dbReference>
<evidence type="ECO:0000313" key="4">
    <source>
        <dbReference type="Proteomes" id="UP000285642"/>
    </source>
</evidence>
<reference evidence="3 4" key="1">
    <citation type="submission" date="2018-08" db="EMBL/GenBank/DDBJ databases">
        <title>A genome reference for cultivated species of the human gut microbiota.</title>
        <authorList>
            <person name="Zou Y."/>
            <person name="Xue W."/>
            <person name="Luo G."/>
        </authorList>
    </citation>
    <scope>NUCLEOTIDE SEQUENCE [LARGE SCALE GENOMIC DNA]</scope>
    <source>
        <strain evidence="3 4">AM42-8</strain>
    </source>
</reference>
<dbReference type="Proteomes" id="UP000285642">
    <property type="component" value="Unassembled WGS sequence"/>
</dbReference>
<evidence type="ECO:0000256" key="1">
    <source>
        <dbReference type="ARBA" id="ARBA00007521"/>
    </source>
</evidence>
<gene>
    <name evidence="3" type="ORF">DW924_15160</name>
</gene>
<dbReference type="GO" id="GO:0016075">
    <property type="term" value="P:rRNA catabolic process"/>
    <property type="evidence" value="ECO:0007669"/>
    <property type="project" value="TreeGrafter"/>
</dbReference>
<dbReference type="GO" id="GO:0006402">
    <property type="term" value="P:mRNA catabolic process"/>
    <property type="evidence" value="ECO:0007669"/>
    <property type="project" value="TreeGrafter"/>
</dbReference>
<protein>
    <submittedName>
        <fullName evidence="3">Type II toxin-antitoxin system PemK/MazF family toxin</fullName>
    </submittedName>
</protein>
<dbReference type="GO" id="GO:0003677">
    <property type="term" value="F:DNA binding"/>
    <property type="evidence" value="ECO:0007669"/>
    <property type="project" value="InterPro"/>
</dbReference>
<dbReference type="PANTHER" id="PTHR33988:SF2">
    <property type="entry name" value="ENDORIBONUCLEASE MAZF"/>
    <property type="match status" value="1"/>
</dbReference>
<sequence length="173" mass="20050">MEDKKVRRGDIYHADLDPVFGSEQGGYRPVLVIQNNIGNQYSPTVIVAAITSKEKMKLPTHIAIPEIEDLEKDSVVLLEQLRTIDKRRLENYVCTLKWSEMEKINKAIQRSTGIPRIIEKPLVVSLCRICAGNFYDVPGHYIRRVNPEQRYKELCMFCNARNGYDYYIGKKKE</sequence>
<accession>A0A413SEK2</accession>
<evidence type="ECO:0000313" key="3">
    <source>
        <dbReference type="EMBL" id="RHA65675.1"/>
    </source>
</evidence>
<name>A0A413SEK2_9FIRM</name>
<dbReference type="SUPFAM" id="SSF50118">
    <property type="entry name" value="Cell growth inhibitor/plasmid maintenance toxic component"/>
    <property type="match status" value="1"/>
</dbReference>
<organism evidence="3 4">
    <name type="scientific">Dorea formicigenerans</name>
    <dbReference type="NCBI Taxonomy" id="39486"/>
    <lineage>
        <taxon>Bacteria</taxon>
        <taxon>Bacillati</taxon>
        <taxon>Bacillota</taxon>
        <taxon>Clostridia</taxon>
        <taxon>Lachnospirales</taxon>
        <taxon>Lachnospiraceae</taxon>
        <taxon>Dorea</taxon>
    </lineage>
</organism>
<proteinExistence type="inferred from homology"/>
<comment type="caution">
    <text evidence="3">The sequence shown here is derived from an EMBL/GenBank/DDBJ whole genome shotgun (WGS) entry which is preliminary data.</text>
</comment>
<dbReference type="EMBL" id="QSFS01000023">
    <property type="protein sequence ID" value="RHA65675.1"/>
    <property type="molecule type" value="Genomic_DNA"/>
</dbReference>
<dbReference type="GO" id="GO:0004521">
    <property type="term" value="F:RNA endonuclease activity"/>
    <property type="evidence" value="ECO:0007669"/>
    <property type="project" value="TreeGrafter"/>
</dbReference>